<name>A0A844YGZ1_9SPHN</name>
<dbReference type="OrthoDB" id="7432713at2"/>
<dbReference type="RefSeq" id="WP_160672050.1">
    <property type="nucleotide sequence ID" value="NZ_WTYN01000001.1"/>
</dbReference>
<keyword evidence="1" id="KW-0812">Transmembrane</keyword>
<protein>
    <submittedName>
        <fullName evidence="2">DUF1761 domain-containing protein</fullName>
    </submittedName>
</protein>
<feature type="transmembrane region" description="Helical" evidence="1">
    <location>
        <begin position="34"/>
        <end position="56"/>
    </location>
</feature>
<keyword evidence="1" id="KW-0472">Membrane</keyword>
<feature type="transmembrane region" description="Helical" evidence="1">
    <location>
        <begin position="68"/>
        <end position="89"/>
    </location>
</feature>
<dbReference type="AlphaFoldDB" id="A0A844YGZ1"/>
<reference evidence="2 3" key="1">
    <citation type="submission" date="2019-12" db="EMBL/GenBank/DDBJ databases">
        <title>Genomic-based taxomic classification of the family Erythrobacteraceae.</title>
        <authorList>
            <person name="Xu L."/>
        </authorList>
    </citation>
    <scope>NUCLEOTIDE SEQUENCE [LARGE SCALE GENOMIC DNA]</scope>
    <source>
        <strain evidence="2 3">MCCC 1A09965</strain>
    </source>
</reference>
<feature type="transmembrane region" description="Helical" evidence="1">
    <location>
        <begin position="6"/>
        <end position="25"/>
    </location>
</feature>
<sequence length="122" mass="13197">MGPVNWIGVALAWLVAAALGVAFYGKRAMPKPPYWLHGLAALLLVVSTVMVGHMLARVGAETLEAKPWLYFMMTGGLALTFIGPALVIGAIRHGRPVSAAFYDWAYWLCAYLAMGLAFWITG</sequence>
<gene>
    <name evidence="2" type="ORF">GRI48_04580</name>
</gene>
<accession>A0A844YGZ1</accession>
<proteinExistence type="predicted"/>
<dbReference type="EMBL" id="WTYN01000001">
    <property type="protein sequence ID" value="MXO62284.1"/>
    <property type="molecule type" value="Genomic_DNA"/>
</dbReference>
<organism evidence="2 3">
    <name type="scientific">Qipengyuania oceanensis</name>
    <dbReference type="NCBI Taxonomy" id="1463597"/>
    <lineage>
        <taxon>Bacteria</taxon>
        <taxon>Pseudomonadati</taxon>
        <taxon>Pseudomonadota</taxon>
        <taxon>Alphaproteobacteria</taxon>
        <taxon>Sphingomonadales</taxon>
        <taxon>Erythrobacteraceae</taxon>
        <taxon>Qipengyuania</taxon>
    </lineage>
</organism>
<evidence type="ECO:0000313" key="3">
    <source>
        <dbReference type="Proteomes" id="UP000445582"/>
    </source>
</evidence>
<feature type="transmembrane region" description="Helical" evidence="1">
    <location>
        <begin position="101"/>
        <end position="120"/>
    </location>
</feature>
<evidence type="ECO:0000313" key="2">
    <source>
        <dbReference type="EMBL" id="MXO62284.1"/>
    </source>
</evidence>
<evidence type="ECO:0000256" key="1">
    <source>
        <dbReference type="SAM" id="Phobius"/>
    </source>
</evidence>
<keyword evidence="3" id="KW-1185">Reference proteome</keyword>
<dbReference type="Proteomes" id="UP000445582">
    <property type="component" value="Unassembled WGS sequence"/>
</dbReference>
<keyword evidence="1" id="KW-1133">Transmembrane helix</keyword>
<comment type="caution">
    <text evidence="2">The sequence shown here is derived from an EMBL/GenBank/DDBJ whole genome shotgun (WGS) entry which is preliminary data.</text>
</comment>